<dbReference type="AlphaFoldDB" id="A0A3R7LX66"/>
<comment type="caution">
    <text evidence="2">The sequence shown here is derived from an EMBL/GenBank/DDBJ whole genome shotgun (WGS) entry which is preliminary data.</text>
</comment>
<name>A0A3R7LX66_PENVA</name>
<proteinExistence type="predicted"/>
<feature type="compositionally biased region" description="Polar residues" evidence="1">
    <location>
        <begin position="43"/>
        <end position="63"/>
    </location>
</feature>
<keyword evidence="3" id="KW-1185">Reference proteome</keyword>
<organism evidence="2 3">
    <name type="scientific">Penaeus vannamei</name>
    <name type="common">Whiteleg shrimp</name>
    <name type="synonym">Litopenaeus vannamei</name>
    <dbReference type="NCBI Taxonomy" id="6689"/>
    <lineage>
        <taxon>Eukaryota</taxon>
        <taxon>Metazoa</taxon>
        <taxon>Ecdysozoa</taxon>
        <taxon>Arthropoda</taxon>
        <taxon>Crustacea</taxon>
        <taxon>Multicrustacea</taxon>
        <taxon>Malacostraca</taxon>
        <taxon>Eumalacostraca</taxon>
        <taxon>Eucarida</taxon>
        <taxon>Decapoda</taxon>
        <taxon>Dendrobranchiata</taxon>
        <taxon>Penaeoidea</taxon>
        <taxon>Penaeidae</taxon>
        <taxon>Penaeus</taxon>
    </lineage>
</organism>
<gene>
    <name evidence="2" type="ORF">C7M84_020545</name>
</gene>
<evidence type="ECO:0000256" key="1">
    <source>
        <dbReference type="SAM" id="MobiDB-lite"/>
    </source>
</evidence>
<evidence type="ECO:0000313" key="2">
    <source>
        <dbReference type="EMBL" id="ROT61652.1"/>
    </source>
</evidence>
<accession>A0A3R7LX66</accession>
<feature type="compositionally biased region" description="Low complexity" evidence="1">
    <location>
        <begin position="431"/>
        <end position="446"/>
    </location>
</feature>
<dbReference type="EMBL" id="QCYY01004052">
    <property type="protein sequence ID" value="ROT61652.1"/>
    <property type="molecule type" value="Genomic_DNA"/>
</dbReference>
<feature type="compositionally biased region" description="Polar residues" evidence="1">
    <location>
        <begin position="416"/>
        <end position="427"/>
    </location>
</feature>
<feature type="region of interest" description="Disordered" evidence="1">
    <location>
        <begin position="1"/>
        <end position="63"/>
    </location>
</feature>
<sequence>MKLNPPPSDELLSSAADPRVSSNDSMELSCTDQDGKDPPSADPQLQAQEQNTSANRGGSSSPYPLTKMSHKFLIALSKDFATAVEAMFAIEEEFPFIDVTTAITNDGHFILTPKTDSTRTLLDSLTTLASGKIVNITSYVPEPRKFRAILEKIPIGFPLQRLTDLPDVISAERCIYRPIKEETRQVLLVMSREPPDEINLGIFGTFRTRKYIPEPLRCYNCSAMDITATNTEPKCPNCGGKHHAWNLCCEMRRSLLSKPDSSGKGQPPQPRTFTRKIHDWSKPREPQHLNTSALSHEPIKASIAANLHTLSTAPAPVATSPVSQPFMSHKAPISLAPPELIGSFLVNTIQLGLLALGHSIPHSHLQTLIDNILAILPHKNTSSSSQESMPSEPVQQDTGTITSVVASSEDFPPLPTSSHRINQTSPCNPTPAQQSAQLHSSASSPPILHIPDQPHELRTTQELN</sequence>
<dbReference type="Proteomes" id="UP000283509">
    <property type="component" value="Unassembled WGS sequence"/>
</dbReference>
<evidence type="ECO:0000313" key="3">
    <source>
        <dbReference type="Proteomes" id="UP000283509"/>
    </source>
</evidence>
<feature type="compositionally biased region" description="Polar residues" evidence="1">
    <location>
        <begin position="20"/>
        <end position="32"/>
    </location>
</feature>
<feature type="compositionally biased region" description="Polar residues" evidence="1">
    <location>
        <begin position="397"/>
        <end position="406"/>
    </location>
</feature>
<feature type="compositionally biased region" description="Basic and acidic residues" evidence="1">
    <location>
        <begin position="452"/>
        <end position="464"/>
    </location>
</feature>
<protein>
    <submittedName>
        <fullName evidence="2">Uncharacterized protein</fullName>
    </submittedName>
</protein>
<feature type="region of interest" description="Disordered" evidence="1">
    <location>
        <begin position="381"/>
        <end position="464"/>
    </location>
</feature>
<reference evidence="2 3" key="2">
    <citation type="submission" date="2019-01" db="EMBL/GenBank/DDBJ databases">
        <title>The decoding of complex shrimp genome reveals the adaptation for benthos swimmer, frequently molting mechanism and breeding impact on genome.</title>
        <authorList>
            <person name="Sun Y."/>
            <person name="Gao Y."/>
            <person name="Yu Y."/>
        </authorList>
    </citation>
    <scope>NUCLEOTIDE SEQUENCE [LARGE SCALE GENOMIC DNA]</scope>
    <source>
        <tissue evidence="2">Muscle</tissue>
    </source>
</reference>
<reference evidence="2 3" key="1">
    <citation type="submission" date="2018-04" db="EMBL/GenBank/DDBJ databases">
        <authorList>
            <person name="Zhang X."/>
            <person name="Yuan J."/>
            <person name="Li F."/>
            <person name="Xiang J."/>
        </authorList>
    </citation>
    <scope>NUCLEOTIDE SEQUENCE [LARGE SCALE GENOMIC DNA]</scope>
    <source>
        <tissue evidence="2">Muscle</tissue>
    </source>
</reference>
<feature type="compositionally biased region" description="Low complexity" evidence="1">
    <location>
        <begin position="382"/>
        <end position="396"/>
    </location>
</feature>
<dbReference type="OrthoDB" id="6776451at2759"/>